<protein>
    <submittedName>
        <fullName evidence="3">Uncharacterized protein</fullName>
    </submittedName>
</protein>
<feature type="region of interest" description="Disordered" evidence="1">
    <location>
        <begin position="136"/>
        <end position="169"/>
    </location>
</feature>
<evidence type="ECO:0000256" key="1">
    <source>
        <dbReference type="SAM" id="MobiDB-lite"/>
    </source>
</evidence>
<reference evidence="3" key="1">
    <citation type="journal article" date="2022" name="bioRxiv">
        <title>Sequencing and chromosome-scale assembly of the giantPleurodeles waltlgenome.</title>
        <authorList>
            <person name="Brown T."/>
            <person name="Elewa A."/>
            <person name="Iarovenko S."/>
            <person name="Subramanian E."/>
            <person name="Araus A.J."/>
            <person name="Petzold A."/>
            <person name="Susuki M."/>
            <person name="Suzuki K.-i.T."/>
            <person name="Hayashi T."/>
            <person name="Toyoda A."/>
            <person name="Oliveira C."/>
            <person name="Osipova E."/>
            <person name="Leigh N.D."/>
            <person name="Simon A."/>
            <person name="Yun M.H."/>
        </authorList>
    </citation>
    <scope>NUCLEOTIDE SEQUENCE</scope>
    <source>
        <strain evidence="3">20211129_DDA</strain>
        <tissue evidence="3">Liver</tissue>
    </source>
</reference>
<organism evidence="3 4">
    <name type="scientific">Pleurodeles waltl</name>
    <name type="common">Iberian ribbed newt</name>
    <dbReference type="NCBI Taxonomy" id="8319"/>
    <lineage>
        <taxon>Eukaryota</taxon>
        <taxon>Metazoa</taxon>
        <taxon>Chordata</taxon>
        <taxon>Craniata</taxon>
        <taxon>Vertebrata</taxon>
        <taxon>Euteleostomi</taxon>
        <taxon>Amphibia</taxon>
        <taxon>Batrachia</taxon>
        <taxon>Caudata</taxon>
        <taxon>Salamandroidea</taxon>
        <taxon>Salamandridae</taxon>
        <taxon>Pleurodelinae</taxon>
        <taxon>Pleurodeles</taxon>
    </lineage>
</organism>
<keyword evidence="2" id="KW-1133">Transmembrane helix</keyword>
<accession>A0AAV7LJ30</accession>
<sequence length="215" mass="23150">MSDCLVLILHSVFLLVFCFFAILVYSFCPLFYAAAGHTVVGPKRPPSWLALRPTSVSSSQGAPPPPWPTCPAASRSYPVVGRGARHFRRSREPEPAALPVGGSVDAEISGGSASVAAYPHASRRLVLCWWSRPRCSERSHDSESSEVTSSGGRASHFRPRSDVPPEASSYPRPIVPRALYLAGEICCFPGLHVSQFREAAGRLPEARVAPAVAEI</sequence>
<keyword evidence="2" id="KW-0812">Transmembrane</keyword>
<keyword evidence="2" id="KW-0472">Membrane</keyword>
<comment type="caution">
    <text evidence="3">The sequence shown here is derived from an EMBL/GenBank/DDBJ whole genome shotgun (WGS) entry which is preliminary data.</text>
</comment>
<dbReference type="Proteomes" id="UP001066276">
    <property type="component" value="Chromosome 11"/>
</dbReference>
<dbReference type="EMBL" id="JANPWB010000015">
    <property type="protein sequence ID" value="KAJ1089388.1"/>
    <property type="molecule type" value="Genomic_DNA"/>
</dbReference>
<dbReference type="AlphaFoldDB" id="A0AAV7LJ30"/>
<keyword evidence="4" id="KW-1185">Reference proteome</keyword>
<evidence type="ECO:0000256" key="2">
    <source>
        <dbReference type="SAM" id="Phobius"/>
    </source>
</evidence>
<evidence type="ECO:0000313" key="4">
    <source>
        <dbReference type="Proteomes" id="UP001066276"/>
    </source>
</evidence>
<gene>
    <name evidence="3" type="ORF">NDU88_002539</name>
</gene>
<name>A0AAV7LJ30_PLEWA</name>
<feature type="transmembrane region" description="Helical" evidence="2">
    <location>
        <begin position="12"/>
        <end position="35"/>
    </location>
</feature>
<proteinExistence type="predicted"/>
<evidence type="ECO:0000313" key="3">
    <source>
        <dbReference type="EMBL" id="KAJ1089388.1"/>
    </source>
</evidence>